<proteinExistence type="predicted"/>
<dbReference type="EMBL" id="CP036298">
    <property type="protein sequence ID" value="QDV26652.1"/>
    <property type="molecule type" value="Genomic_DNA"/>
</dbReference>
<evidence type="ECO:0000313" key="2">
    <source>
        <dbReference type="EMBL" id="QDV26652.1"/>
    </source>
</evidence>
<name>A0A518GDH6_9BACT</name>
<evidence type="ECO:0000313" key="3">
    <source>
        <dbReference type="Proteomes" id="UP000318017"/>
    </source>
</evidence>
<protein>
    <submittedName>
        <fullName evidence="2">Uncharacterized protein</fullName>
    </submittedName>
</protein>
<dbReference type="KEGG" id="ahel:Q31a_50280"/>
<keyword evidence="3" id="KW-1185">Reference proteome</keyword>
<accession>A0A518GDH6</accession>
<organism evidence="2 3">
    <name type="scientific">Aureliella helgolandensis</name>
    <dbReference type="NCBI Taxonomy" id="2527968"/>
    <lineage>
        <taxon>Bacteria</taxon>
        <taxon>Pseudomonadati</taxon>
        <taxon>Planctomycetota</taxon>
        <taxon>Planctomycetia</taxon>
        <taxon>Pirellulales</taxon>
        <taxon>Pirellulaceae</taxon>
        <taxon>Aureliella</taxon>
    </lineage>
</organism>
<gene>
    <name evidence="2" type="ORF">Q31a_50280</name>
</gene>
<reference evidence="2 3" key="1">
    <citation type="submission" date="2019-02" db="EMBL/GenBank/DDBJ databases">
        <title>Deep-cultivation of Planctomycetes and their phenomic and genomic characterization uncovers novel biology.</title>
        <authorList>
            <person name="Wiegand S."/>
            <person name="Jogler M."/>
            <person name="Boedeker C."/>
            <person name="Pinto D."/>
            <person name="Vollmers J."/>
            <person name="Rivas-Marin E."/>
            <person name="Kohn T."/>
            <person name="Peeters S.H."/>
            <person name="Heuer A."/>
            <person name="Rast P."/>
            <person name="Oberbeckmann S."/>
            <person name="Bunk B."/>
            <person name="Jeske O."/>
            <person name="Meyerdierks A."/>
            <person name="Storesund J.E."/>
            <person name="Kallscheuer N."/>
            <person name="Luecker S."/>
            <person name="Lage O.M."/>
            <person name="Pohl T."/>
            <person name="Merkel B.J."/>
            <person name="Hornburger P."/>
            <person name="Mueller R.-W."/>
            <person name="Bruemmer F."/>
            <person name="Labrenz M."/>
            <person name="Spormann A.M."/>
            <person name="Op den Camp H."/>
            <person name="Overmann J."/>
            <person name="Amann R."/>
            <person name="Jetten M.S.M."/>
            <person name="Mascher T."/>
            <person name="Medema M.H."/>
            <person name="Devos D.P."/>
            <person name="Kaster A.-K."/>
            <person name="Ovreas L."/>
            <person name="Rohde M."/>
            <person name="Galperin M.Y."/>
            <person name="Jogler C."/>
        </authorList>
    </citation>
    <scope>NUCLEOTIDE SEQUENCE [LARGE SCALE GENOMIC DNA]</scope>
    <source>
        <strain evidence="2 3">Q31a</strain>
    </source>
</reference>
<sequence>MNRTPLPRPTPEWRPGYTAEAMRRGAPVARKTHDGKYGETPPLRQRGGGGWQSCQPPPYPLSEERKLPLQGSLGRNLRVKIQIATKSTAR</sequence>
<dbReference type="Proteomes" id="UP000318017">
    <property type="component" value="Chromosome"/>
</dbReference>
<feature type="region of interest" description="Disordered" evidence="1">
    <location>
        <begin position="1"/>
        <end position="64"/>
    </location>
</feature>
<feature type="compositionally biased region" description="Pro residues" evidence="1">
    <location>
        <begin position="1"/>
        <end position="12"/>
    </location>
</feature>
<evidence type="ECO:0000256" key="1">
    <source>
        <dbReference type="SAM" id="MobiDB-lite"/>
    </source>
</evidence>
<dbReference type="AlphaFoldDB" id="A0A518GDH6"/>